<keyword evidence="3" id="KW-1185">Reference proteome</keyword>
<protein>
    <recommendedName>
        <fullName evidence="4">RecT family protein</fullName>
    </recommendedName>
</protein>
<dbReference type="RefSeq" id="WP_093150585.1">
    <property type="nucleotide sequence ID" value="NZ_FNBW01000007.1"/>
</dbReference>
<accession>A0A8G2BIJ1</accession>
<comment type="caution">
    <text evidence="2">The sequence shown here is derived from an EMBL/GenBank/DDBJ whole genome shotgun (WGS) entry which is preliminary data.</text>
</comment>
<gene>
    <name evidence="2" type="ORF">SAMN05660686_02425</name>
</gene>
<feature type="region of interest" description="Disordered" evidence="1">
    <location>
        <begin position="1"/>
        <end position="26"/>
    </location>
</feature>
<evidence type="ECO:0000313" key="3">
    <source>
        <dbReference type="Proteomes" id="UP000198615"/>
    </source>
</evidence>
<dbReference type="EMBL" id="FNBW01000007">
    <property type="protein sequence ID" value="SDF82563.1"/>
    <property type="molecule type" value="Genomic_DNA"/>
</dbReference>
<evidence type="ECO:0000313" key="2">
    <source>
        <dbReference type="EMBL" id="SDF82563.1"/>
    </source>
</evidence>
<evidence type="ECO:0000256" key="1">
    <source>
        <dbReference type="SAM" id="MobiDB-lite"/>
    </source>
</evidence>
<evidence type="ECO:0008006" key="4">
    <source>
        <dbReference type="Google" id="ProtNLM"/>
    </source>
</evidence>
<organism evidence="2 3">
    <name type="scientific">Thalassobaculum litoreum DSM 18839</name>
    <dbReference type="NCBI Taxonomy" id="1123362"/>
    <lineage>
        <taxon>Bacteria</taxon>
        <taxon>Pseudomonadati</taxon>
        <taxon>Pseudomonadota</taxon>
        <taxon>Alphaproteobacteria</taxon>
        <taxon>Rhodospirillales</taxon>
        <taxon>Thalassobaculaceae</taxon>
        <taxon>Thalassobaculum</taxon>
    </lineage>
</organism>
<dbReference type="OrthoDB" id="8909920at2"/>
<feature type="compositionally biased region" description="Low complexity" evidence="1">
    <location>
        <begin position="17"/>
        <end position="26"/>
    </location>
</feature>
<dbReference type="Proteomes" id="UP000198615">
    <property type="component" value="Unassembled WGS sequence"/>
</dbReference>
<proteinExistence type="predicted"/>
<reference evidence="2 3" key="1">
    <citation type="submission" date="2016-10" db="EMBL/GenBank/DDBJ databases">
        <authorList>
            <person name="Varghese N."/>
            <person name="Submissions S."/>
        </authorList>
    </citation>
    <scope>NUCLEOTIDE SEQUENCE [LARGE SCALE GENOMIC DNA]</scope>
    <source>
        <strain evidence="2 3">DSM 18839</strain>
    </source>
</reference>
<feature type="compositionally biased region" description="Polar residues" evidence="1">
    <location>
        <begin position="1"/>
        <end position="11"/>
    </location>
</feature>
<dbReference type="AlphaFoldDB" id="A0A8G2BIJ1"/>
<feature type="region of interest" description="Disordered" evidence="1">
    <location>
        <begin position="205"/>
        <end position="302"/>
    </location>
</feature>
<feature type="compositionally biased region" description="Low complexity" evidence="1">
    <location>
        <begin position="285"/>
        <end position="296"/>
    </location>
</feature>
<feature type="compositionally biased region" description="Low complexity" evidence="1">
    <location>
        <begin position="208"/>
        <end position="260"/>
    </location>
</feature>
<sequence>MSQPTDTTATAVTIHEPAPAAQPQRMPAPLATGGRIAPVIPQDLDQAWRMAQLICRSNLAPKDMKTEEQIVTAIFHGLEVGLPPMQAVQSIAVVNGRPLVWGDAAKALVLASGLAEEITETWDGEGEKLRAICRVKRRGESAVHEQTFSVADAREAGLIDKDIWKKYRRRMLQMRARAFALRDKFPDVLKGLAVREEVEDYAEPVREASASTTAADLALPPASQQTTAAALTQAPAQAEAPGPEAKQEQPAPSAAAAPAENLFPGDQPAEKPAETKPAAKKADQANDQQAASPQDSPLHVKIPVDDSTGAADYGAYAMALRAVFSTGGKDAAGRAEFLRANPAIERLAFAEDVPAEERKVIAGIRADAKKEPAQ</sequence>
<name>A0A8G2BIJ1_9PROT</name>